<dbReference type="Proteomes" id="UP000551353">
    <property type="component" value="Unassembled WGS sequence"/>
</dbReference>
<comment type="caution">
    <text evidence="1">The sequence shown here is derived from an EMBL/GenBank/DDBJ whole genome shotgun (WGS) entry which is preliminary data.</text>
</comment>
<proteinExistence type="predicted"/>
<name>A0ABR6J023_9HYPH</name>
<reference evidence="1 2" key="1">
    <citation type="submission" date="2020-08" db="EMBL/GenBank/DDBJ databases">
        <title>Genomic Encyclopedia of Type Strains, Phase IV (KMG-V): Genome sequencing to study the core and pangenomes of soil and plant-associated prokaryotes.</title>
        <authorList>
            <person name="Whitman W."/>
        </authorList>
    </citation>
    <scope>NUCLEOTIDE SEQUENCE [LARGE SCALE GENOMIC DNA]</scope>
    <source>
        <strain evidence="1 2">SEMIA 4087</strain>
    </source>
</reference>
<keyword evidence="2" id="KW-1185">Reference proteome</keyword>
<accession>A0ABR6J023</accession>
<dbReference type="EMBL" id="JACIFX010000026">
    <property type="protein sequence ID" value="MBB4233118.1"/>
    <property type="molecule type" value="Genomic_DNA"/>
</dbReference>
<gene>
    <name evidence="1" type="ORF">GGD56_007021</name>
</gene>
<organism evidence="1 2">
    <name type="scientific">Rhizobium mongolense</name>
    <dbReference type="NCBI Taxonomy" id="57676"/>
    <lineage>
        <taxon>Bacteria</taxon>
        <taxon>Pseudomonadati</taxon>
        <taxon>Pseudomonadota</taxon>
        <taxon>Alphaproteobacteria</taxon>
        <taxon>Hyphomicrobiales</taxon>
        <taxon>Rhizobiaceae</taxon>
        <taxon>Rhizobium/Agrobacterium group</taxon>
        <taxon>Rhizobium</taxon>
    </lineage>
</organism>
<sequence>MTGNVALDVVKCTDTVESLTCDLGFIRGPDIVEVAPAMMAWTAPSAGASLRDMKAYQ</sequence>
<protein>
    <submittedName>
        <fullName evidence="1">Uncharacterized protein</fullName>
    </submittedName>
</protein>
<evidence type="ECO:0000313" key="1">
    <source>
        <dbReference type="EMBL" id="MBB4233118.1"/>
    </source>
</evidence>
<evidence type="ECO:0000313" key="2">
    <source>
        <dbReference type="Proteomes" id="UP000551353"/>
    </source>
</evidence>